<evidence type="ECO:0000256" key="2">
    <source>
        <dbReference type="ARBA" id="ARBA00008034"/>
    </source>
</evidence>
<dbReference type="GO" id="GO:0010043">
    <property type="term" value="P:response to zinc ion"/>
    <property type="evidence" value="ECO:0007669"/>
    <property type="project" value="TreeGrafter"/>
</dbReference>
<dbReference type="PANTHER" id="PTHR30477:SF19">
    <property type="entry name" value="METAL ABC TRANSPORTER PERMEASE"/>
    <property type="match status" value="1"/>
</dbReference>
<keyword evidence="6" id="KW-0813">Transport</keyword>
<dbReference type="GO" id="GO:0043190">
    <property type="term" value="C:ATP-binding cassette (ABC) transporter complex"/>
    <property type="evidence" value="ECO:0007669"/>
    <property type="project" value="InterPro"/>
</dbReference>
<reference evidence="8 9" key="1">
    <citation type="journal article" date="2014" name="Int. J. Syst. Evol. Microbiol.">
        <title>Solimonas terrae sp. nov., isolated from soil.</title>
        <authorList>
            <person name="Kim S.J."/>
            <person name="Moon J.Y."/>
            <person name="Weon H.Y."/>
            <person name="Ahn J.H."/>
            <person name="Chen W.M."/>
            <person name="Kwon S.W."/>
        </authorList>
    </citation>
    <scope>NUCLEOTIDE SEQUENCE [LARGE SCALE GENOMIC DNA]</scope>
    <source>
        <strain evidence="8 9">KIS83-12</strain>
    </source>
</reference>
<feature type="transmembrane region" description="Helical" evidence="7">
    <location>
        <begin position="163"/>
        <end position="194"/>
    </location>
</feature>
<sequence>MTLADFSFDWSLMGPPLLAGLLVASTHVLLGRRVLERGIIFIDLTIAQVAALGVILAGVSEDGGGIATQVAAAVAALLAAALLTWTEHKFRKLQEALIGSLYVLSACIAILVLAHNPHGAEHMQELLAGQILWVSYSQLWPVAILYAVILLMWFGVVRTRPGLFYFLFALTVMASVQLVGVYLVFATLIMPAIATSMLPERRGLPIGYLIAGAGYGLGLWLSVPFDLPAGPFIVCVLSALVIVTGIVRRLRG</sequence>
<feature type="transmembrane region" description="Helical" evidence="7">
    <location>
        <begin position="66"/>
        <end position="85"/>
    </location>
</feature>
<comment type="caution">
    <text evidence="8">The sequence shown here is derived from an EMBL/GenBank/DDBJ whole genome shotgun (WGS) entry which is preliminary data.</text>
</comment>
<keyword evidence="4 7" id="KW-1133">Transmembrane helix</keyword>
<feature type="transmembrane region" description="Helical" evidence="7">
    <location>
        <begin position="12"/>
        <end position="31"/>
    </location>
</feature>
<evidence type="ECO:0000256" key="4">
    <source>
        <dbReference type="ARBA" id="ARBA00022989"/>
    </source>
</evidence>
<name>A0A6M2BU49_9GAMM</name>
<evidence type="ECO:0000256" key="6">
    <source>
        <dbReference type="RuleBase" id="RU003943"/>
    </source>
</evidence>
<keyword evidence="5 7" id="KW-0472">Membrane</keyword>
<evidence type="ECO:0000256" key="3">
    <source>
        <dbReference type="ARBA" id="ARBA00022692"/>
    </source>
</evidence>
<evidence type="ECO:0000256" key="7">
    <source>
        <dbReference type="SAM" id="Phobius"/>
    </source>
</evidence>
<comment type="similarity">
    <text evidence="2 6">Belongs to the ABC-3 integral membrane protein family.</text>
</comment>
<dbReference type="RefSeq" id="WP_166258231.1">
    <property type="nucleotide sequence ID" value="NZ_JAAMOW010000007.1"/>
</dbReference>
<evidence type="ECO:0000313" key="8">
    <source>
        <dbReference type="EMBL" id="NGY05870.1"/>
    </source>
</evidence>
<protein>
    <submittedName>
        <fullName evidence="8">Metal ABC transporter permease</fullName>
    </submittedName>
</protein>
<evidence type="ECO:0000256" key="5">
    <source>
        <dbReference type="ARBA" id="ARBA00023136"/>
    </source>
</evidence>
<feature type="transmembrane region" description="Helical" evidence="7">
    <location>
        <begin position="229"/>
        <end position="247"/>
    </location>
</feature>
<keyword evidence="3 6" id="KW-0812">Transmembrane</keyword>
<accession>A0A6M2BU49</accession>
<feature type="transmembrane region" description="Helical" evidence="7">
    <location>
        <begin position="38"/>
        <end position="60"/>
    </location>
</feature>
<feature type="transmembrane region" description="Helical" evidence="7">
    <location>
        <begin position="97"/>
        <end position="115"/>
    </location>
</feature>
<dbReference type="GO" id="GO:0055085">
    <property type="term" value="P:transmembrane transport"/>
    <property type="evidence" value="ECO:0007669"/>
    <property type="project" value="InterPro"/>
</dbReference>
<dbReference type="AlphaFoldDB" id="A0A6M2BU49"/>
<gene>
    <name evidence="8" type="ORF">G7Y85_13940</name>
</gene>
<dbReference type="Proteomes" id="UP000472676">
    <property type="component" value="Unassembled WGS sequence"/>
</dbReference>
<dbReference type="PANTHER" id="PTHR30477">
    <property type="entry name" value="ABC-TRANSPORTER METAL-BINDING PROTEIN"/>
    <property type="match status" value="1"/>
</dbReference>
<organism evidence="8 9">
    <name type="scientific">Solimonas terrae</name>
    <dbReference type="NCBI Taxonomy" id="1396819"/>
    <lineage>
        <taxon>Bacteria</taxon>
        <taxon>Pseudomonadati</taxon>
        <taxon>Pseudomonadota</taxon>
        <taxon>Gammaproteobacteria</taxon>
        <taxon>Nevskiales</taxon>
        <taxon>Nevskiaceae</taxon>
        <taxon>Solimonas</taxon>
    </lineage>
</organism>
<feature type="transmembrane region" description="Helical" evidence="7">
    <location>
        <begin position="135"/>
        <end position="156"/>
    </location>
</feature>
<dbReference type="Pfam" id="PF00950">
    <property type="entry name" value="ABC-3"/>
    <property type="match status" value="2"/>
</dbReference>
<proteinExistence type="inferred from homology"/>
<comment type="subcellular location">
    <subcellularLocation>
        <location evidence="6">Cell membrane</location>
        <topology evidence="6">Multi-pass membrane protein</topology>
    </subcellularLocation>
    <subcellularLocation>
        <location evidence="1">Membrane</location>
        <topology evidence="1">Multi-pass membrane protein</topology>
    </subcellularLocation>
</comment>
<dbReference type="EMBL" id="JAAMOW010000007">
    <property type="protein sequence ID" value="NGY05870.1"/>
    <property type="molecule type" value="Genomic_DNA"/>
</dbReference>
<dbReference type="SUPFAM" id="SSF81345">
    <property type="entry name" value="ABC transporter involved in vitamin B12 uptake, BtuC"/>
    <property type="match status" value="1"/>
</dbReference>
<dbReference type="Gene3D" id="1.10.3470.10">
    <property type="entry name" value="ABC transporter involved in vitamin B12 uptake, BtuC"/>
    <property type="match status" value="1"/>
</dbReference>
<evidence type="ECO:0000256" key="1">
    <source>
        <dbReference type="ARBA" id="ARBA00004141"/>
    </source>
</evidence>
<keyword evidence="9" id="KW-1185">Reference proteome</keyword>
<dbReference type="InterPro" id="IPR001626">
    <property type="entry name" value="ABC_TroCD"/>
</dbReference>
<evidence type="ECO:0000313" key="9">
    <source>
        <dbReference type="Proteomes" id="UP000472676"/>
    </source>
</evidence>
<dbReference type="InterPro" id="IPR037294">
    <property type="entry name" value="ABC_BtuC-like"/>
</dbReference>